<dbReference type="GO" id="GO:0007186">
    <property type="term" value="P:G protein-coupled receptor signaling pathway"/>
    <property type="evidence" value="ECO:0007669"/>
    <property type="project" value="InterPro"/>
</dbReference>
<dbReference type="AlphaFoldDB" id="A0A7R9E457"/>
<accession>A0A7R9E457</accession>
<evidence type="ECO:0008006" key="2">
    <source>
        <dbReference type="Google" id="ProtNLM"/>
    </source>
</evidence>
<dbReference type="EMBL" id="OB793358">
    <property type="protein sequence ID" value="CAD7427060.1"/>
    <property type="molecule type" value="Genomic_DNA"/>
</dbReference>
<sequence length="120" mass="13140">MKIPQLPAACDVAAGGRRGLPLADDNSERDYCAEAAVAALTGNLDPSVLAAMDKDALKKQIENMKYQATMERWPLSKSIAAACHVTTFRFLFLINVRIHSKSHSELVFTTETVNMSLSRS</sequence>
<name>A0A7R9E457_9NEOP</name>
<dbReference type="InterPro" id="IPR036284">
    <property type="entry name" value="GGL_sf"/>
</dbReference>
<dbReference type="Gene3D" id="4.10.260.10">
    <property type="entry name" value="Transducin (heterotrimeric G protein), gamma chain"/>
    <property type="match status" value="1"/>
</dbReference>
<evidence type="ECO:0000313" key="1">
    <source>
        <dbReference type="EMBL" id="CAD7427060.1"/>
    </source>
</evidence>
<reference evidence="1" key="1">
    <citation type="submission" date="2020-11" db="EMBL/GenBank/DDBJ databases">
        <authorList>
            <person name="Tran Van P."/>
        </authorList>
    </citation>
    <scope>NUCLEOTIDE SEQUENCE</scope>
</reference>
<proteinExistence type="predicted"/>
<gene>
    <name evidence="1" type="ORF">TMSB3V08_LOCUS3925</name>
</gene>
<protein>
    <recommendedName>
        <fullName evidence="2">Guanine nucleotide-binding protein subunit gamma</fullName>
    </recommendedName>
</protein>
<organism evidence="1">
    <name type="scientific">Timema monikensis</name>
    <dbReference type="NCBI Taxonomy" id="170555"/>
    <lineage>
        <taxon>Eukaryota</taxon>
        <taxon>Metazoa</taxon>
        <taxon>Ecdysozoa</taxon>
        <taxon>Arthropoda</taxon>
        <taxon>Hexapoda</taxon>
        <taxon>Insecta</taxon>
        <taxon>Pterygota</taxon>
        <taxon>Neoptera</taxon>
        <taxon>Polyneoptera</taxon>
        <taxon>Phasmatodea</taxon>
        <taxon>Timematodea</taxon>
        <taxon>Timematoidea</taxon>
        <taxon>Timematidae</taxon>
        <taxon>Timema</taxon>
    </lineage>
</organism>